<dbReference type="Proteomes" id="UP000319040">
    <property type="component" value="Unassembled WGS sequence"/>
</dbReference>
<proteinExistence type="predicted"/>
<evidence type="ECO:0000313" key="1">
    <source>
        <dbReference type="EMBL" id="SMO32251.1"/>
    </source>
</evidence>
<accession>A0A521ABX0</accession>
<name>A0A521ABX0_SACCC</name>
<reference evidence="1 2" key="1">
    <citation type="submission" date="2017-05" db="EMBL/GenBank/DDBJ databases">
        <authorList>
            <person name="Varghese N."/>
            <person name="Submissions S."/>
        </authorList>
    </citation>
    <scope>NUCLEOTIDE SEQUENCE [LARGE SCALE GENOMIC DNA]</scope>
    <source>
        <strain evidence="1 2">DSM 27040</strain>
    </source>
</reference>
<dbReference type="AlphaFoldDB" id="A0A521ABX0"/>
<protein>
    <submittedName>
        <fullName evidence="1">Uncharacterized protein</fullName>
    </submittedName>
</protein>
<evidence type="ECO:0000313" key="2">
    <source>
        <dbReference type="Proteomes" id="UP000319040"/>
    </source>
</evidence>
<organism evidence="1 2">
    <name type="scientific">Saccharicrinis carchari</name>
    <dbReference type="NCBI Taxonomy" id="1168039"/>
    <lineage>
        <taxon>Bacteria</taxon>
        <taxon>Pseudomonadati</taxon>
        <taxon>Bacteroidota</taxon>
        <taxon>Bacteroidia</taxon>
        <taxon>Marinilabiliales</taxon>
        <taxon>Marinilabiliaceae</taxon>
        <taxon>Saccharicrinis</taxon>
    </lineage>
</organism>
<keyword evidence="2" id="KW-1185">Reference proteome</keyword>
<sequence length="79" mass="8710">MKTLKINSKQTLLTISIIVLLLTNIFAQSGNNVQSDACTNTESVVAKPKLDIYTAVLSGLYELVKQHIEGQSYIEETKP</sequence>
<dbReference type="RefSeq" id="WP_142531441.1">
    <property type="nucleotide sequence ID" value="NZ_FXTB01000001.1"/>
</dbReference>
<dbReference type="EMBL" id="FXTB01000001">
    <property type="protein sequence ID" value="SMO32251.1"/>
    <property type="molecule type" value="Genomic_DNA"/>
</dbReference>
<gene>
    <name evidence="1" type="ORF">SAMN06265379_10114</name>
</gene>